<dbReference type="Proteomes" id="UP001362999">
    <property type="component" value="Unassembled WGS sequence"/>
</dbReference>
<protein>
    <submittedName>
        <fullName evidence="2">Uncharacterized protein</fullName>
    </submittedName>
</protein>
<dbReference type="EMBL" id="JAWWNJ010000067">
    <property type="protein sequence ID" value="KAK7008444.1"/>
    <property type="molecule type" value="Genomic_DNA"/>
</dbReference>
<evidence type="ECO:0000313" key="2">
    <source>
        <dbReference type="EMBL" id="KAK7008444.1"/>
    </source>
</evidence>
<organism evidence="2 3">
    <name type="scientific">Favolaschia claudopus</name>
    <dbReference type="NCBI Taxonomy" id="2862362"/>
    <lineage>
        <taxon>Eukaryota</taxon>
        <taxon>Fungi</taxon>
        <taxon>Dikarya</taxon>
        <taxon>Basidiomycota</taxon>
        <taxon>Agaricomycotina</taxon>
        <taxon>Agaricomycetes</taxon>
        <taxon>Agaricomycetidae</taxon>
        <taxon>Agaricales</taxon>
        <taxon>Marasmiineae</taxon>
        <taxon>Mycenaceae</taxon>
        <taxon>Favolaschia</taxon>
    </lineage>
</organism>
<gene>
    <name evidence="2" type="ORF">R3P38DRAFT_2551384</name>
</gene>
<feature type="non-terminal residue" evidence="2">
    <location>
        <position position="1"/>
    </location>
</feature>
<dbReference type="AlphaFoldDB" id="A0AAW0AH82"/>
<comment type="caution">
    <text evidence="2">The sequence shown here is derived from an EMBL/GenBank/DDBJ whole genome shotgun (WGS) entry which is preliminary data.</text>
</comment>
<accession>A0AAW0AH82</accession>
<proteinExistence type="predicted"/>
<keyword evidence="3" id="KW-1185">Reference proteome</keyword>
<reference evidence="2 3" key="1">
    <citation type="journal article" date="2024" name="J Genomics">
        <title>Draft genome sequencing and assembly of Favolaschia claudopus CIRM-BRFM 2984 isolated from oak limbs.</title>
        <authorList>
            <person name="Navarro D."/>
            <person name="Drula E."/>
            <person name="Chaduli D."/>
            <person name="Cazenave R."/>
            <person name="Ahrendt S."/>
            <person name="Wang J."/>
            <person name="Lipzen A."/>
            <person name="Daum C."/>
            <person name="Barry K."/>
            <person name="Grigoriev I.V."/>
            <person name="Favel A."/>
            <person name="Rosso M.N."/>
            <person name="Martin F."/>
        </authorList>
    </citation>
    <scope>NUCLEOTIDE SEQUENCE [LARGE SCALE GENOMIC DNA]</scope>
    <source>
        <strain evidence="2 3">CIRM-BRFM 2984</strain>
    </source>
</reference>
<sequence length="60" mass="6405">IATQAHPRNEDRVVAAQHLVRPIPMSPGGADIPEEEDSGEALNASTTCEFRFALGTLCDV</sequence>
<name>A0AAW0AH82_9AGAR</name>
<feature type="region of interest" description="Disordered" evidence="1">
    <location>
        <begin position="22"/>
        <end position="41"/>
    </location>
</feature>
<evidence type="ECO:0000313" key="3">
    <source>
        <dbReference type="Proteomes" id="UP001362999"/>
    </source>
</evidence>
<evidence type="ECO:0000256" key="1">
    <source>
        <dbReference type="SAM" id="MobiDB-lite"/>
    </source>
</evidence>